<keyword evidence="2" id="KW-1185">Reference proteome</keyword>
<reference evidence="1" key="1">
    <citation type="submission" date="2015-07" db="EMBL/GenBank/DDBJ databases">
        <title>Draft genome sequence of Streptomyces fradiae, a resistant strain to nitron-oligomycin.</title>
        <authorList>
            <person name="Vatlin A.A."/>
            <person name="Bekker O.B."/>
            <person name="Danilenko V.N."/>
        </authorList>
    </citation>
    <scope>NUCLEOTIDE SEQUENCE</scope>
    <source>
        <strain evidence="1">Olg1-1</strain>
    </source>
</reference>
<gene>
    <name evidence="1" type="ORF">ADZ36_27665</name>
</gene>
<protein>
    <submittedName>
        <fullName evidence="1">Peptidase M6</fullName>
    </submittedName>
</protein>
<organism evidence="1 2">
    <name type="scientific">Streptomyces fradiae</name>
    <name type="common">Streptomyces roseoflavus</name>
    <dbReference type="NCBI Taxonomy" id="1906"/>
    <lineage>
        <taxon>Bacteria</taxon>
        <taxon>Bacillati</taxon>
        <taxon>Actinomycetota</taxon>
        <taxon>Actinomycetes</taxon>
        <taxon>Kitasatosporales</taxon>
        <taxon>Streptomycetaceae</taxon>
        <taxon>Streptomyces</taxon>
    </lineage>
</organism>
<accession>A0ACC4W492</accession>
<sequence length="422" mass="45467">MTSGGPEARPVRSRSRLRRAAAGAMSFTAMLATSLVAGPATAAVLDEACALTRSAVHHSEGLDTWNAAYPKPRDDIRAVMAFLSFPDAEPVVSPDQLVSDYFPGTTEFFERASYGKFRLHVDPVRKWLEMPAASTTYGIGRDWDTELRAAYLGDAMGLADRVVDFSGYDIVYLVADPDAPGVDSDATKVVNFDEPMRVDGTEVRRIVTVFEQRPPDRNVLAHETGHVFDLPDLYHRPKQGKGDWDTHVGDWDLMGSQFGLAPDFFGWHKWKLGWLDRGDVTCVRGEGGSAHLLVPVAARAGRGAVAGPRLLVIRTGASTVLAVEARAAVGNDLTTCTEGVLVYRVHSETGSAEGPVKVLDGHPHSGACWNGSVHPALADAPLGVGERLTDPESGVSVEVLGTDTRGRWTVRVDRPAEPSGVF</sequence>
<proteinExistence type="predicted"/>
<dbReference type="Proteomes" id="UP000037185">
    <property type="component" value="Unassembled WGS sequence"/>
</dbReference>
<dbReference type="EMBL" id="LGSP01000086">
    <property type="protein sequence ID" value="KNE79438.1"/>
    <property type="molecule type" value="Genomic_DNA"/>
</dbReference>
<evidence type="ECO:0000313" key="1">
    <source>
        <dbReference type="EMBL" id="KNE79438.1"/>
    </source>
</evidence>
<evidence type="ECO:0000313" key="2">
    <source>
        <dbReference type="Proteomes" id="UP000037185"/>
    </source>
</evidence>
<comment type="caution">
    <text evidence="1">The sequence shown here is derived from an EMBL/GenBank/DDBJ whole genome shotgun (WGS) entry which is preliminary data.</text>
</comment>
<name>A0ACC4W492_STRFR</name>